<dbReference type="InterPro" id="IPR033132">
    <property type="entry name" value="GH_1_N_CS"/>
</dbReference>
<comment type="similarity">
    <text evidence="1 6">Belongs to the glycosyl hydrolase 1 family.</text>
</comment>
<dbReference type="Gene3D" id="3.20.20.80">
    <property type="entry name" value="Glycosidases"/>
    <property type="match status" value="1"/>
</dbReference>
<protein>
    <recommendedName>
        <fullName evidence="10">Myrosinase 1-like</fullName>
    </recommendedName>
</protein>
<keyword evidence="7" id="KW-0732">Signal</keyword>
<dbReference type="FunFam" id="3.20.20.80:FF:000013">
    <property type="entry name" value="lactase-phlorizin hydrolase"/>
    <property type="match status" value="1"/>
</dbReference>
<comment type="subunit">
    <text evidence="2">Homodimer.</text>
</comment>
<keyword evidence="4" id="KW-0325">Glycoprotein</keyword>
<evidence type="ECO:0000256" key="7">
    <source>
        <dbReference type="SAM" id="SignalP"/>
    </source>
</evidence>
<dbReference type="PROSITE" id="PS00653">
    <property type="entry name" value="GLYCOSYL_HYDROL_F1_2"/>
    <property type="match status" value="1"/>
</dbReference>
<organism evidence="8 9">
    <name type="scientific">Manduca sexta</name>
    <name type="common">Tobacco hawkmoth</name>
    <name type="synonym">Tobacco hornworm</name>
    <dbReference type="NCBI Taxonomy" id="7130"/>
    <lineage>
        <taxon>Eukaryota</taxon>
        <taxon>Metazoa</taxon>
        <taxon>Ecdysozoa</taxon>
        <taxon>Arthropoda</taxon>
        <taxon>Hexapoda</taxon>
        <taxon>Insecta</taxon>
        <taxon>Pterygota</taxon>
        <taxon>Neoptera</taxon>
        <taxon>Endopterygota</taxon>
        <taxon>Lepidoptera</taxon>
        <taxon>Glossata</taxon>
        <taxon>Ditrysia</taxon>
        <taxon>Bombycoidea</taxon>
        <taxon>Sphingidae</taxon>
        <taxon>Sphinginae</taxon>
        <taxon>Sphingini</taxon>
        <taxon>Manduca</taxon>
    </lineage>
</organism>
<dbReference type="Proteomes" id="UP000791440">
    <property type="component" value="Unassembled WGS sequence"/>
</dbReference>
<name>A0A921Z591_MANSE</name>
<evidence type="ECO:0000256" key="4">
    <source>
        <dbReference type="ARBA" id="ARBA00023180"/>
    </source>
</evidence>
<sequence length="490" mass="56343">MISSNVVLLSLLAVTVTCEDLDFPPGFQFGAASAAYQVEGAWNVSDKSENIWDRLVRDKPELIADRSTGDVACDSYHLWRRDVEMTADLGLHFYRISIAWTRLLPNGFANKISEDGLNYYNNVIDGLLEKGIQPMVTLYHWDLPQSLQDLGGWTNPLIVNWFGNYARIAFSLFGDRVKTWITINEPLIMCDVPYNTGSMAPAIVNPDVGAHLCAKNVLMAHAKAWRIYDKEFRPKYHGELSLANHLIWYEPFTPEDEEITETAREYMAGRYSHPIYSKEGGWPPVIEKIMAENSKAKGYSESNLPAFTKEEIEFVRGTFDFYAVNHYTSRLIRRAKEGEEFGAFPLSDVPDVGAKYEINPDWKPTTSSWFFVYPEGLRNQIVWLREQYGDMKFIVTENGYARLKGLDDTDRIEYYTEYLKQVLRAIKEDGVNITGYTTWSLMDNFEWGDGYNSRFGLYEVDFTSPERTRTPKASAEFYKKLIQRHSLNVD</sequence>
<dbReference type="PRINTS" id="PR00131">
    <property type="entry name" value="GLHYDRLASE1"/>
</dbReference>
<evidence type="ECO:0000256" key="6">
    <source>
        <dbReference type="RuleBase" id="RU003690"/>
    </source>
</evidence>
<feature type="chain" id="PRO_5037426359" description="Myrosinase 1-like" evidence="7">
    <location>
        <begin position="19"/>
        <end position="490"/>
    </location>
</feature>
<keyword evidence="9" id="KW-1185">Reference proteome</keyword>
<dbReference type="PANTHER" id="PTHR10353:SF36">
    <property type="entry name" value="LP05116P"/>
    <property type="match status" value="1"/>
</dbReference>
<dbReference type="AlphaFoldDB" id="A0A921Z591"/>
<dbReference type="SUPFAM" id="SSF51445">
    <property type="entry name" value="(Trans)glycosidases"/>
    <property type="match status" value="1"/>
</dbReference>
<dbReference type="GO" id="GO:0005975">
    <property type="term" value="P:carbohydrate metabolic process"/>
    <property type="evidence" value="ECO:0007669"/>
    <property type="project" value="InterPro"/>
</dbReference>
<evidence type="ECO:0008006" key="10">
    <source>
        <dbReference type="Google" id="ProtNLM"/>
    </source>
</evidence>
<evidence type="ECO:0000256" key="1">
    <source>
        <dbReference type="ARBA" id="ARBA00010838"/>
    </source>
</evidence>
<keyword evidence="3" id="KW-0378">Hydrolase</keyword>
<dbReference type="Pfam" id="PF00232">
    <property type="entry name" value="Glyco_hydro_1"/>
    <property type="match status" value="1"/>
</dbReference>
<keyword evidence="5" id="KW-0326">Glycosidase</keyword>
<dbReference type="PANTHER" id="PTHR10353">
    <property type="entry name" value="GLYCOSYL HYDROLASE"/>
    <property type="match status" value="1"/>
</dbReference>
<dbReference type="OrthoDB" id="65569at2759"/>
<gene>
    <name evidence="8" type="ORF">O3G_MSEX007271</name>
</gene>
<evidence type="ECO:0000256" key="5">
    <source>
        <dbReference type="ARBA" id="ARBA00023295"/>
    </source>
</evidence>
<dbReference type="InterPro" id="IPR001360">
    <property type="entry name" value="Glyco_hydro_1"/>
</dbReference>
<reference evidence="8" key="1">
    <citation type="journal article" date="2016" name="Insect Biochem. Mol. Biol.">
        <title>Multifaceted biological insights from a draft genome sequence of the tobacco hornworm moth, Manduca sexta.</title>
        <authorList>
            <person name="Kanost M.R."/>
            <person name="Arrese E.L."/>
            <person name="Cao X."/>
            <person name="Chen Y.R."/>
            <person name="Chellapilla S."/>
            <person name="Goldsmith M.R."/>
            <person name="Grosse-Wilde E."/>
            <person name="Heckel D.G."/>
            <person name="Herndon N."/>
            <person name="Jiang H."/>
            <person name="Papanicolaou A."/>
            <person name="Qu J."/>
            <person name="Soulages J.L."/>
            <person name="Vogel H."/>
            <person name="Walters J."/>
            <person name="Waterhouse R.M."/>
            <person name="Ahn S.J."/>
            <person name="Almeida F.C."/>
            <person name="An C."/>
            <person name="Aqrawi P."/>
            <person name="Bretschneider A."/>
            <person name="Bryant W.B."/>
            <person name="Bucks S."/>
            <person name="Chao H."/>
            <person name="Chevignon G."/>
            <person name="Christen J.M."/>
            <person name="Clarke D.F."/>
            <person name="Dittmer N.T."/>
            <person name="Ferguson L.C.F."/>
            <person name="Garavelou S."/>
            <person name="Gordon K.H.J."/>
            <person name="Gunaratna R.T."/>
            <person name="Han Y."/>
            <person name="Hauser F."/>
            <person name="He Y."/>
            <person name="Heidel-Fischer H."/>
            <person name="Hirsh A."/>
            <person name="Hu Y."/>
            <person name="Jiang H."/>
            <person name="Kalra D."/>
            <person name="Klinner C."/>
            <person name="Konig C."/>
            <person name="Kovar C."/>
            <person name="Kroll A.R."/>
            <person name="Kuwar S.S."/>
            <person name="Lee S.L."/>
            <person name="Lehman R."/>
            <person name="Li K."/>
            <person name="Li Z."/>
            <person name="Liang H."/>
            <person name="Lovelace S."/>
            <person name="Lu Z."/>
            <person name="Mansfield J.H."/>
            <person name="McCulloch K.J."/>
            <person name="Mathew T."/>
            <person name="Morton B."/>
            <person name="Muzny D.M."/>
            <person name="Neunemann D."/>
            <person name="Ongeri F."/>
            <person name="Pauchet Y."/>
            <person name="Pu L.L."/>
            <person name="Pyrousis I."/>
            <person name="Rao X.J."/>
            <person name="Redding A."/>
            <person name="Roesel C."/>
            <person name="Sanchez-Gracia A."/>
            <person name="Schaack S."/>
            <person name="Shukla A."/>
            <person name="Tetreau G."/>
            <person name="Wang Y."/>
            <person name="Xiong G.H."/>
            <person name="Traut W."/>
            <person name="Walsh T.K."/>
            <person name="Worley K.C."/>
            <person name="Wu D."/>
            <person name="Wu W."/>
            <person name="Wu Y.Q."/>
            <person name="Zhang X."/>
            <person name="Zou Z."/>
            <person name="Zucker H."/>
            <person name="Briscoe A.D."/>
            <person name="Burmester T."/>
            <person name="Clem R.J."/>
            <person name="Feyereisen R."/>
            <person name="Grimmelikhuijzen C.J.P."/>
            <person name="Hamodrakas S.J."/>
            <person name="Hansson B.S."/>
            <person name="Huguet E."/>
            <person name="Jermiin L.S."/>
            <person name="Lan Q."/>
            <person name="Lehman H.K."/>
            <person name="Lorenzen M."/>
            <person name="Merzendorfer H."/>
            <person name="Michalopoulos I."/>
            <person name="Morton D.B."/>
            <person name="Muthukrishnan S."/>
            <person name="Oakeshott J.G."/>
            <person name="Palmer W."/>
            <person name="Park Y."/>
            <person name="Passarelli A.L."/>
            <person name="Rozas J."/>
            <person name="Schwartz L.M."/>
            <person name="Smith W."/>
            <person name="Southgate A."/>
            <person name="Vilcinskas A."/>
            <person name="Vogt R."/>
            <person name="Wang P."/>
            <person name="Werren J."/>
            <person name="Yu X.Q."/>
            <person name="Zhou J.J."/>
            <person name="Brown S.J."/>
            <person name="Scherer S.E."/>
            <person name="Richards S."/>
            <person name="Blissard G.W."/>
        </authorList>
    </citation>
    <scope>NUCLEOTIDE SEQUENCE</scope>
</reference>
<proteinExistence type="inferred from homology"/>
<feature type="signal peptide" evidence="7">
    <location>
        <begin position="1"/>
        <end position="18"/>
    </location>
</feature>
<comment type="caution">
    <text evidence="8">The sequence shown here is derived from an EMBL/GenBank/DDBJ whole genome shotgun (WGS) entry which is preliminary data.</text>
</comment>
<reference evidence="8" key="2">
    <citation type="submission" date="2020-12" db="EMBL/GenBank/DDBJ databases">
        <authorList>
            <person name="Kanost M."/>
        </authorList>
    </citation>
    <scope>NUCLEOTIDE SEQUENCE</scope>
</reference>
<evidence type="ECO:0000256" key="2">
    <source>
        <dbReference type="ARBA" id="ARBA00011738"/>
    </source>
</evidence>
<accession>A0A921Z591</accession>
<evidence type="ECO:0000256" key="3">
    <source>
        <dbReference type="ARBA" id="ARBA00022801"/>
    </source>
</evidence>
<evidence type="ECO:0000313" key="8">
    <source>
        <dbReference type="EMBL" id="KAG6451632.1"/>
    </source>
</evidence>
<evidence type="ECO:0000313" key="9">
    <source>
        <dbReference type="Proteomes" id="UP000791440"/>
    </source>
</evidence>
<dbReference type="EMBL" id="JH668411">
    <property type="protein sequence ID" value="KAG6451632.1"/>
    <property type="molecule type" value="Genomic_DNA"/>
</dbReference>
<dbReference type="GO" id="GO:0008422">
    <property type="term" value="F:beta-glucosidase activity"/>
    <property type="evidence" value="ECO:0007669"/>
    <property type="project" value="TreeGrafter"/>
</dbReference>
<dbReference type="InterPro" id="IPR017853">
    <property type="entry name" value="GH"/>
</dbReference>